<sequence>MSNFELKPETIAFKKRYSMVERYQTPISLIENTIKYRELETSGLMIVALSGSGKSRMTEYVRESNEYPYCAHKDHKFGIYVEAPGTSMSGFLTAILTALGDPKPSFGDLDSQKSRIITLIGELDVKVVFLDEIQVILPSSGLLPTSKVVKILKELINKTSAAWVLMGTPEAAELIEVDTQLKDRFNRLVTIPAFGCCSNEDALDFIEYLFDILESFPRKLPYFTCLNESLVEGEICYIDSVNYDNLLRFCLATNGKARGIANLLMECVEQTAENKAVTRSVLSSAFNSRFKNDANVEIDPFTASIKKVKDELKKRGLYA</sequence>
<dbReference type="InterPro" id="IPR027417">
    <property type="entry name" value="P-loop_NTPase"/>
</dbReference>
<dbReference type="Gene3D" id="3.40.50.300">
    <property type="entry name" value="P-loop containing nucleotide triphosphate hydrolases"/>
    <property type="match status" value="1"/>
</dbReference>
<evidence type="ECO:0000313" key="2">
    <source>
        <dbReference type="Proteomes" id="UP001258994"/>
    </source>
</evidence>
<evidence type="ECO:0000313" key="1">
    <source>
        <dbReference type="EMBL" id="WNC72017.1"/>
    </source>
</evidence>
<accession>A0ABY9TT61</accession>
<reference evidence="2" key="1">
    <citation type="submission" date="2023-09" db="EMBL/GenBank/DDBJ databases">
        <authorList>
            <person name="Li S."/>
            <person name="Li X."/>
            <person name="Zhang C."/>
            <person name="Zhao Z."/>
        </authorList>
    </citation>
    <scope>NUCLEOTIDE SEQUENCE [LARGE SCALE GENOMIC DNA]</scope>
    <source>
        <strain evidence="2">SQ149</strain>
    </source>
</reference>
<dbReference type="InterPro" id="IPR008868">
    <property type="entry name" value="TniB"/>
</dbReference>
<organism evidence="1 2">
    <name type="scientific">Thalassotalea psychrophila</name>
    <dbReference type="NCBI Taxonomy" id="3065647"/>
    <lineage>
        <taxon>Bacteria</taxon>
        <taxon>Pseudomonadati</taxon>
        <taxon>Pseudomonadota</taxon>
        <taxon>Gammaproteobacteria</taxon>
        <taxon>Alteromonadales</taxon>
        <taxon>Colwelliaceae</taxon>
        <taxon>Thalassotalea</taxon>
    </lineage>
</organism>
<gene>
    <name evidence="1" type="ORF">RGQ13_18140</name>
</gene>
<dbReference type="EMBL" id="CP134145">
    <property type="protein sequence ID" value="WNC72017.1"/>
    <property type="molecule type" value="Genomic_DNA"/>
</dbReference>
<dbReference type="RefSeq" id="WP_348391137.1">
    <property type="nucleotide sequence ID" value="NZ_CP134145.1"/>
</dbReference>
<dbReference type="Pfam" id="PF05621">
    <property type="entry name" value="TniB"/>
    <property type="match status" value="1"/>
</dbReference>
<proteinExistence type="predicted"/>
<dbReference type="SUPFAM" id="SSF52540">
    <property type="entry name" value="P-loop containing nucleoside triphosphate hydrolases"/>
    <property type="match status" value="1"/>
</dbReference>
<keyword evidence="2" id="KW-1185">Reference proteome</keyword>
<protein>
    <submittedName>
        <fullName evidence="1">TniB family NTP-binding protein</fullName>
    </submittedName>
</protein>
<dbReference type="Proteomes" id="UP001258994">
    <property type="component" value="Chromosome"/>
</dbReference>
<name>A0ABY9TT61_9GAMM</name>